<evidence type="ECO:0000256" key="8">
    <source>
        <dbReference type="ARBA" id="ARBA00022793"/>
    </source>
</evidence>
<evidence type="ECO:0000256" key="5">
    <source>
        <dbReference type="ARBA" id="ARBA00012290"/>
    </source>
</evidence>
<dbReference type="PANTHER" id="PTHR43078">
    <property type="entry name" value="UDP-GLUCURONIC ACID DECARBOXYLASE-RELATED"/>
    <property type="match status" value="1"/>
</dbReference>
<keyword evidence="15" id="KW-0456">Lyase</keyword>
<reference evidence="19" key="2">
    <citation type="journal article" date="2007" name="Science">
        <title>Draft genome sequence of the sexually transmitted pathogen Trichomonas vaginalis.</title>
        <authorList>
            <person name="Carlton J.M."/>
            <person name="Hirt R.P."/>
            <person name="Silva J.C."/>
            <person name="Delcher A.L."/>
            <person name="Schatz M."/>
            <person name="Zhao Q."/>
            <person name="Wortman J.R."/>
            <person name="Bidwell S.L."/>
            <person name="Alsmark U.C.M."/>
            <person name="Besteiro S."/>
            <person name="Sicheritz-Ponten T."/>
            <person name="Noel C.J."/>
            <person name="Dacks J.B."/>
            <person name="Foster P.G."/>
            <person name="Simillion C."/>
            <person name="Van de Peer Y."/>
            <person name="Miranda-Saavedra D."/>
            <person name="Barton G.J."/>
            <person name="Westrop G.D."/>
            <person name="Mueller S."/>
            <person name="Dessi D."/>
            <person name="Fiori P.L."/>
            <person name="Ren Q."/>
            <person name="Paulsen I."/>
            <person name="Zhang H."/>
            <person name="Bastida-Corcuera F.D."/>
            <person name="Simoes-Barbosa A."/>
            <person name="Brown M.T."/>
            <person name="Hayes R.D."/>
            <person name="Mukherjee M."/>
            <person name="Okumura C.Y."/>
            <person name="Schneider R."/>
            <person name="Smith A.J."/>
            <person name="Vanacova S."/>
            <person name="Villalvazo M."/>
            <person name="Haas B.J."/>
            <person name="Pertea M."/>
            <person name="Feldblyum T.V."/>
            <person name="Utterback T.R."/>
            <person name="Shu C.L."/>
            <person name="Osoegawa K."/>
            <person name="de Jong P.J."/>
            <person name="Hrdy I."/>
            <person name="Horvathova L."/>
            <person name="Zubacova Z."/>
            <person name="Dolezal P."/>
            <person name="Malik S.B."/>
            <person name="Logsdon J.M. Jr."/>
            <person name="Henze K."/>
            <person name="Gupta A."/>
            <person name="Wang C.C."/>
            <person name="Dunne R.L."/>
            <person name="Upcroft J.A."/>
            <person name="Upcroft P."/>
            <person name="White O."/>
            <person name="Salzberg S.L."/>
            <person name="Tang P."/>
            <person name="Chiu C.-H."/>
            <person name="Lee Y.-S."/>
            <person name="Embley T.M."/>
            <person name="Coombs G.H."/>
            <person name="Mottram J.C."/>
            <person name="Tachezy J."/>
            <person name="Fraser-Liggett C.M."/>
            <person name="Johnson P.J."/>
        </authorList>
    </citation>
    <scope>NUCLEOTIDE SEQUENCE [LARGE SCALE GENOMIC DNA]</scope>
    <source>
        <strain evidence="19">G3</strain>
    </source>
</reference>
<evidence type="ECO:0000256" key="10">
    <source>
        <dbReference type="ARBA" id="ARBA00022989"/>
    </source>
</evidence>
<evidence type="ECO:0000256" key="3">
    <source>
        <dbReference type="ARBA" id="ARBA00005100"/>
    </source>
</evidence>
<dbReference type="VEuPathDB" id="TrichDB:TVAGG3_0602230"/>
<reference evidence="19" key="1">
    <citation type="submission" date="2006-10" db="EMBL/GenBank/DDBJ databases">
        <authorList>
            <person name="Amadeo P."/>
            <person name="Zhao Q."/>
            <person name="Wortman J."/>
            <person name="Fraser-Liggett C."/>
            <person name="Carlton J."/>
        </authorList>
    </citation>
    <scope>NUCLEOTIDE SEQUENCE</scope>
    <source>
        <strain evidence="19">G3</strain>
    </source>
</reference>
<keyword evidence="8" id="KW-0210">Decarboxylase</keyword>
<dbReference type="InterPro" id="IPR036291">
    <property type="entry name" value="NAD(P)-bd_dom_sf"/>
</dbReference>
<dbReference type="PANTHER" id="PTHR43078:SF6">
    <property type="entry name" value="UDP-GLUCURONIC ACID DECARBOXYLASE 1"/>
    <property type="match status" value="1"/>
</dbReference>
<evidence type="ECO:0000256" key="16">
    <source>
        <dbReference type="ARBA" id="ARBA00031585"/>
    </source>
</evidence>
<evidence type="ECO:0000256" key="9">
    <source>
        <dbReference type="ARBA" id="ARBA00022968"/>
    </source>
</evidence>
<dbReference type="GO" id="GO:0032580">
    <property type="term" value="C:Golgi cisterna membrane"/>
    <property type="evidence" value="ECO:0007669"/>
    <property type="project" value="UniProtKB-SubCell"/>
</dbReference>
<comment type="cofactor">
    <cofactor evidence="1">
        <name>NAD(+)</name>
        <dbReference type="ChEBI" id="CHEBI:57540"/>
    </cofactor>
</comment>
<keyword evidence="12" id="KW-0333">Golgi apparatus</keyword>
<name>A2DII1_TRIV3</name>
<protein>
    <recommendedName>
        <fullName evidence="6">UDP-glucuronic acid decarboxylase 1</fullName>
        <ecNumber evidence="5">4.1.1.35</ecNumber>
    </recommendedName>
    <alternativeName>
        <fullName evidence="16">UDP-glucuronate decarboxylase 1</fullName>
    </alternativeName>
</protein>
<evidence type="ECO:0000256" key="6">
    <source>
        <dbReference type="ARBA" id="ARBA00018816"/>
    </source>
</evidence>
<gene>
    <name evidence="19" type="ORF">TVAG_178290</name>
</gene>
<dbReference type="GO" id="GO:0048040">
    <property type="term" value="F:UDP-glucuronate decarboxylase activity"/>
    <property type="evidence" value="ECO:0000318"/>
    <property type="project" value="GO_Central"/>
</dbReference>
<dbReference type="OMA" id="EVFRLWC"/>
<dbReference type="AlphaFoldDB" id="A2DII1"/>
<accession>A2DII1</accession>
<evidence type="ECO:0000259" key="18">
    <source>
        <dbReference type="Pfam" id="PF16363"/>
    </source>
</evidence>
<dbReference type="SMR" id="A2DII1"/>
<keyword evidence="13" id="KW-0472">Membrane</keyword>
<keyword evidence="10" id="KW-1133">Transmembrane helix</keyword>
<evidence type="ECO:0000256" key="13">
    <source>
        <dbReference type="ARBA" id="ARBA00023136"/>
    </source>
</evidence>
<dbReference type="InterPro" id="IPR044516">
    <property type="entry name" value="UXS-like"/>
</dbReference>
<evidence type="ECO:0000313" key="20">
    <source>
        <dbReference type="Proteomes" id="UP000001542"/>
    </source>
</evidence>
<dbReference type="KEGG" id="tva:5465315"/>
<comment type="catalytic activity">
    <reaction evidence="17">
        <text>UDP-alpha-D-glucuronate + H(+) = UDP-alpha-D-xylose + CO2</text>
        <dbReference type="Rhea" id="RHEA:23916"/>
        <dbReference type="ChEBI" id="CHEBI:15378"/>
        <dbReference type="ChEBI" id="CHEBI:16526"/>
        <dbReference type="ChEBI" id="CHEBI:57632"/>
        <dbReference type="ChEBI" id="CHEBI:58052"/>
        <dbReference type="EC" id="4.1.1.35"/>
    </reaction>
    <physiologicalReaction direction="left-to-right" evidence="17">
        <dbReference type="Rhea" id="RHEA:23917"/>
    </physiologicalReaction>
</comment>
<evidence type="ECO:0000256" key="2">
    <source>
        <dbReference type="ARBA" id="ARBA00004447"/>
    </source>
</evidence>
<keyword evidence="14" id="KW-0325">Glycoprotein</keyword>
<dbReference type="InterPro" id="IPR016040">
    <property type="entry name" value="NAD(P)-bd_dom"/>
</dbReference>
<dbReference type="EMBL" id="DS113204">
    <property type="protein sequence ID" value="EAY19785.1"/>
    <property type="molecule type" value="Genomic_DNA"/>
</dbReference>
<dbReference type="VEuPathDB" id="TrichDB:TVAG_178290"/>
<keyword evidence="11" id="KW-0520">NAD</keyword>
<evidence type="ECO:0000256" key="4">
    <source>
        <dbReference type="ARBA" id="ARBA00007505"/>
    </source>
</evidence>
<dbReference type="STRING" id="5722.A2DII1"/>
<dbReference type="GO" id="GO:0070403">
    <property type="term" value="F:NAD+ binding"/>
    <property type="evidence" value="ECO:0000318"/>
    <property type="project" value="GO_Central"/>
</dbReference>
<dbReference type="GO" id="GO:0042732">
    <property type="term" value="P:D-xylose metabolic process"/>
    <property type="evidence" value="ECO:0007669"/>
    <property type="project" value="InterPro"/>
</dbReference>
<comment type="pathway">
    <text evidence="3">Nucleotide-sugar biosynthesis; UDP-alpha-D-xylose biosynthesis; UDP-alpha-D-xylose from UDP-alpha-D-glucuronate: step 1/1.</text>
</comment>
<dbReference type="EC" id="4.1.1.35" evidence="5"/>
<sequence>MSTPTRVLVTGGAGFVGSHLVARLMEQGCQVTVLDNLFTGRLENIKQFLDNPRFKFIQADVIDPIDIPVDKIFHLACPASPPAYMKDPVHTLETCVTGTHNMLKLAQKYNARMLYTSTSEVYGDPLEHPQSEKYWGHVNCRGIRSCYDEGKRAAETLCFEYGRKGVWIRTARLFNTYGPNMDPKDGRVVSNFIMQALQGQDLTIYGTGDQTRSFTYVSDTVAGLLALIDSNIKGACNIGNPHEFTIKQFAELVQQRVNQNVKIIYMEKAADDPRQRKPDITKAMRKLGWEPKVMLEQGLDPTIAYFRTYVDKK</sequence>
<evidence type="ECO:0000256" key="14">
    <source>
        <dbReference type="ARBA" id="ARBA00023180"/>
    </source>
</evidence>
<evidence type="ECO:0000256" key="7">
    <source>
        <dbReference type="ARBA" id="ARBA00022692"/>
    </source>
</evidence>
<feature type="domain" description="NAD(P)-binding" evidence="18">
    <location>
        <begin position="8"/>
        <end position="300"/>
    </location>
</feature>
<dbReference type="OrthoDB" id="331544at2759"/>
<dbReference type="Proteomes" id="UP000001542">
    <property type="component" value="Unassembled WGS sequence"/>
</dbReference>
<dbReference type="Pfam" id="PF16363">
    <property type="entry name" value="GDP_Man_Dehyd"/>
    <property type="match status" value="1"/>
</dbReference>
<dbReference type="Gene3D" id="3.40.50.720">
    <property type="entry name" value="NAD(P)-binding Rossmann-like Domain"/>
    <property type="match status" value="1"/>
</dbReference>
<comment type="similarity">
    <text evidence="4">Belongs to the NAD(P)-dependent epimerase/dehydratase family. UDP-glucuronic acid decarboxylase subfamily.</text>
</comment>
<dbReference type="InParanoid" id="A2DII1"/>
<evidence type="ECO:0000256" key="15">
    <source>
        <dbReference type="ARBA" id="ARBA00023239"/>
    </source>
</evidence>
<evidence type="ECO:0000313" key="19">
    <source>
        <dbReference type="EMBL" id="EAY19785.1"/>
    </source>
</evidence>
<keyword evidence="20" id="KW-1185">Reference proteome</keyword>
<dbReference type="GO" id="GO:0033320">
    <property type="term" value="P:UDP-D-xylose biosynthetic process"/>
    <property type="evidence" value="ECO:0007669"/>
    <property type="project" value="UniProtKB-UniPathway"/>
</dbReference>
<organism evidence="19 20">
    <name type="scientific">Trichomonas vaginalis (strain ATCC PRA-98 / G3)</name>
    <dbReference type="NCBI Taxonomy" id="412133"/>
    <lineage>
        <taxon>Eukaryota</taxon>
        <taxon>Metamonada</taxon>
        <taxon>Parabasalia</taxon>
        <taxon>Trichomonadida</taxon>
        <taxon>Trichomonadidae</taxon>
        <taxon>Trichomonas</taxon>
    </lineage>
</organism>
<dbReference type="eggNOG" id="KOG1429">
    <property type="taxonomic scope" value="Eukaryota"/>
</dbReference>
<evidence type="ECO:0000256" key="1">
    <source>
        <dbReference type="ARBA" id="ARBA00001911"/>
    </source>
</evidence>
<proteinExistence type="inferred from homology"/>
<dbReference type="GO" id="GO:0005737">
    <property type="term" value="C:cytoplasm"/>
    <property type="evidence" value="ECO:0000318"/>
    <property type="project" value="GO_Central"/>
</dbReference>
<dbReference type="FunFam" id="3.40.50.720:FF:000065">
    <property type="entry name" value="UDP-glucuronic acid decarboxylase 1"/>
    <property type="match status" value="1"/>
</dbReference>
<evidence type="ECO:0000256" key="12">
    <source>
        <dbReference type="ARBA" id="ARBA00023034"/>
    </source>
</evidence>
<dbReference type="UniPathway" id="UPA00796">
    <property type="reaction ID" value="UER00771"/>
</dbReference>
<dbReference type="CDD" id="cd05230">
    <property type="entry name" value="UGD_SDR_e"/>
    <property type="match status" value="1"/>
</dbReference>
<evidence type="ECO:0000256" key="17">
    <source>
        <dbReference type="ARBA" id="ARBA00049410"/>
    </source>
</evidence>
<keyword evidence="9" id="KW-0735">Signal-anchor</keyword>
<keyword evidence="7" id="KW-0812">Transmembrane</keyword>
<evidence type="ECO:0000256" key="11">
    <source>
        <dbReference type="ARBA" id="ARBA00023027"/>
    </source>
</evidence>
<comment type="subcellular location">
    <subcellularLocation>
        <location evidence="2">Golgi apparatus</location>
        <location evidence="2">Golgi stack membrane</location>
        <topology evidence="2">Single-pass type II membrane protein</topology>
    </subcellularLocation>
</comment>
<dbReference type="SUPFAM" id="SSF51735">
    <property type="entry name" value="NAD(P)-binding Rossmann-fold domains"/>
    <property type="match status" value="1"/>
</dbReference>
<dbReference type="RefSeq" id="XP_001580771.1">
    <property type="nucleotide sequence ID" value="XM_001580721.1"/>
</dbReference>